<dbReference type="InterPro" id="IPR004006">
    <property type="entry name" value="DhaK_dom"/>
</dbReference>
<dbReference type="RefSeq" id="WP_061841077.1">
    <property type="nucleotide sequence ID" value="NZ_BDEC01000004.1"/>
</dbReference>
<dbReference type="Gene3D" id="3.30.1180.20">
    <property type="entry name" value="Dihydroxyacetone kinase, domain 2"/>
    <property type="match status" value="1"/>
</dbReference>
<evidence type="ECO:0000313" key="3">
    <source>
        <dbReference type="Proteomes" id="UP000236214"/>
    </source>
</evidence>
<dbReference type="EMBL" id="BDEC01000004">
    <property type="protein sequence ID" value="GBD67285.1"/>
    <property type="molecule type" value="Genomic_DNA"/>
</dbReference>
<dbReference type="GO" id="GO:0004371">
    <property type="term" value="F:glycerone kinase activity"/>
    <property type="evidence" value="ECO:0007669"/>
    <property type="project" value="InterPro"/>
</dbReference>
<dbReference type="Pfam" id="PF02733">
    <property type="entry name" value="Dak1"/>
    <property type="match status" value="1"/>
</dbReference>
<feature type="domain" description="DhaK" evidence="1">
    <location>
        <begin position="7"/>
        <end position="328"/>
    </location>
</feature>
<dbReference type="InterPro" id="IPR050861">
    <property type="entry name" value="Dihydroxyacetone_Kinase"/>
</dbReference>
<proteinExistence type="predicted"/>
<gene>
    <name evidence="2" type="ORF">TEHN7118_0091</name>
</gene>
<protein>
    <recommendedName>
        <fullName evidence="1">DhaK domain-containing protein</fullName>
    </recommendedName>
</protein>
<dbReference type="PANTHER" id="PTHR28629:SF4">
    <property type="entry name" value="TRIOKINASE_FMN CYCLASE"/>
    <property type="match status" value="1"/>
</dbReference>
<dbReference type="Proteomes" id="UP000236214">
    <property type="component" value="Unassembled WGS sequence"/>
</dbReference>
<dbReference type="GO" id="GO:0005829">
    <property type="term" value="C:cytosol"/>
    <property type="evidence" value="ECO:0007669"/>
    <property type="project" value="TreeGrafter"/>
</dbReference>
<dbReference type="Gene3D" id="3.40.50.10440">
    <property type="entry name" value="Dihydroxyacetone kinase, domain 1"/>
    <property type="match status" value="1"/>
</dbReference>
<comment type="caution">
    <text evidence="2">The sequence shown here is derived from an EMBL/GenBank/DDBJ whole genome shotgun (WGS) entry which is preliminary data.</text>
</comment>
<dbReference type="GO" id="GO:0019563">
    <property type="term" value="P:glycerol catabolic process"/>
    <property type="evidence" value="ECO:0007669"/>
    <property type="project" value="TreeGrafter"/>
</dbReference>
<dbReference type="AlphaFoldDB" id="A0A2H6CQL3"/>
<accession>A0A2H6CQL3</accession>
<name>A0A2H6CQL3_TETHA</name>
<dbReference type="PANTHER" id="PTHR28629">
    <property type="entry name" value="TRIOKINASE/FMN CYCLASE"/>
    <property type="match status" value="1"/>
</dbReference>
<evidence type="ECO:0000313" key="2">
    <source>
        <dbReference type="EMBL" id="GBD67285.1"/>
    </source>
</evidence>
<keyword evidence="3" id="KW-1185">Reference proteome</keyword>
<dbReference type="PROSITE" id="PS51481">
    <property type="entry name" value="DHAK"/>
    <property type="match status" value="1"/>
</dbReference>
<dbReference type="GeneID" id="64053514"/>
<organism evidence="2 3">
    <name type="scientific">Tetragenococcus halophilus subsp. halophilus</name>
    <dbReference type="NCBI Taxonomy" id="1513897"/>
    <lineage>
        <taxon>Bacteria</taxon>
        <taxon>Bacillati</taxon>
        <taxon>Bacillota</taxon>
        <taxon>Bacilli</taxon>
        <taxon>Lactobacillales</taxon>
        <taxon>Enterococcaceae</taxon>
        <taxon>Tetragenococcus</taxon>
    </lineage>
</organism>
<dbReference type="SUPFAM" id="SSF82549">
    <property type="entry name" value="DAK1/DegV-like"/>
    <property type="match status" value="1"/>
</dbReference>
<sequence>MKRIINDGYDVVEEMLEGYEAAHKDTVHLLDDDKRVLVRNKLSETPKVGVIVGGGTGHEPLFLGYVGEGFADASVMGNINTSPSPEPCYNSVKAVDQGMGCIFLYGNYQGDVLNFDMAAEMAGDDGIHVETVLSTDDVASSTEKTERRGIAGDVTTFKVAGAAAEKGYDLDEVVRVTQKSNDNTYSMGVSLSSSTLPVTGEAIFHMEEGDMEVGMGIHGEPGMGVSQIKTADEIVNELLEHILEDSNIANGDDVLVLVNGLGALPLMDQYICYRRVDQSLKEKDINIKISWVGDYSTSMDMVGMSVTLVHLDDELYELLSAPCDTPYMKQ</sequence>
<evidence type="ECO:0000259" key="1">
    <source>
        <dbReference type="PROSITE" id="PS51481"/>
    </source>
</evidence>
<reference evidence="2 3" key="1">
    <citation type="submission" date="2016-05" db="EMBL/GenBank/DDBJ databases">
        <title>Whole genome sequencing of Tetragenococcus halophilus subsp. halophilus NISL 7118.</title>
        <authorList>
            <person name="Shiwa Y."/>
            <person name="Nishimura I."/>
            <person name="Yoshikawa H."/>
            <person name="Koyama Y."/>
            <person name="Oguma T."/>
        </authorList>
    </citation>
    <scope>NUCLEOTIDE SEQUENCE [LARGE SCALE GENOMIC DNA]</scope>
    <source>
        <strain evidence="2 3">NISL 7118</strain>
    </source>
</reference>
<dbReference type="FunFam" id="3.40.50.10440:FF:000001">
    <property type="entry name" value="Dihydroxyacetone kinase, DhaK subunit"/>
    <property type="match status" value="1"/>
</dbReference>